<evidence type="ECO:0000256" key="6">
    <source>
        <dbReference type="ARBA" id="ARBA00022777"/>
    </source>
</evidence>
<comment type="catalytic activity">
    <reaction evidence="9 10">
        <text>[HPr protein]-O-phospho-L-serine + phosphate + H(+) = [HPr protein]-L-serine + diphosphate</text>
        <dbReference type="Rhea" id="RHEA:46604"/>
        <dbReference type="Rhea" id="RHEA-COMP:11602"/>
        <dbReference type="Rhea" id="RHEA-COMP:11603"/>
        <dbReference type="ChEBI" id="CHEBI:15378"/>
        <dbReference type="ChEBI" id="CHEBI:29999"/>
        <dbReference type="ChEBI" id="CHEBI:33019"/>
        <dbReference type="ChEBI" id="CHEBI:43474"/>
        <dbReference type="ChEBI" id="CHEBI:83421"/>
    </reaction>
</comment>
<comment type="catalytic activity">
    <reaction evidence="1 10">
        <text>[HPr protein]-L-serine + ATP = [HPr protein]-O-phospho-L-serine + ADP + H(+)</text>
        <dbReference type="Rhea" id="RHEA:46600"/>
        <dbReference type="Rhea" id="RHEA-COMP:11602"/>
        <dbReference type="Rhea" id="RHEA-COMP:11603"/>
        <dbReference type="ChEBI" id="CHEBI:15378"/>
        <dbReference type="ChEBI" id="CHEBI:29999"/>
        <dbReference type="ChEBI" id="CHEBI:30616"/>
        <dbReference type="ChEBI" id="CHEBI:83421"/>
        <dbReference type="ChEBI" id="CHEBI:456216"/>
    </reaction>
</comment>
<keyword evidence="3 10" id="KW-0723">Serine/threonine-protein kinase</keyword>
<dbReference type="HAMAP" id="MF_01249">
    <property type="entry name" value="HPr_kinase"/>
    <property type="match status" value="1"/>
</dbReference>
<dbReference type="PANTHER" id="PTHR30305:SF1">
    <property type="entry name" value="HPR KINASE_PHOSPHORYLASE"/>
    <property type="match status" value="1"/>
</dbReference>
<dbReference type="PANTHER" id="PTHR30305">
    <property type="entry name" value="PROTEIN YJDM-RELATED"/>
    <property type="match status" value="1"/>
</dbReference>
<dbReference type="GO" id="GO:0004712">
    <property type="term" value="F:protein serine/threonine/tyrosine kinase activity"/>
    <property type="evidence" value="ECO:0007669"/>
    <property type="project" value="UniProtKB-UniRule"/>
</dbReference>
<protein>
    <recommendedName>
        <fullName evidence="10">HPr kinase/phosphorylase</fullName>
        <shortName evidence="10">HPrK/P</shortName>
        <ecNumber evidence="10">2.7.11.-</ecNumber>
        <ecNumber evidence="10">2.7.4.-</ecNumber>
    </recommendedName>
    <alternativeName>
        <fullName evidence="10">HPr(Ser) kinase/phosphorylase</fullName>
    </alternativeName>
</protein>
<dbReference type="Gene3D" id="3.40.50.300">
    <property type="entry name" value="P-loop containing nucleotide triphosphate hydrolases"/>
    <property type="match status" value="1"/>
</dbReference>
<dbReference type="GO" id="GO:0004674">
    <property type="term" value="F:protein serine/threonine kinase activity"/>
    <property type="evidence" value="ECO:0007669"/>
    <property type="project" value="UniProtKB-KW"/>
</dbReference>
<comment type="domain">
    <text evidence="10">The Walker A ATP-binding motif also binds Pi and PPi.</text>
</comment>
<name>A0A0F6CLI9_MYCGL</name>
<evidence type="ECO:0000313" key="14">
    <source>
        <dbReference type="Proteomes" id="UP000018735"/>
    </source>
</evidence>
<feature type="binding site" evidence="10">
    <location>
        <position position="202"/>
    </location>
    <ligand>
        <name>Mg(2+)</name>
        <dbReference type="ChEBI" id="CHEBI:18420"/>
    </ligand>
</feature>
<dbReference type="Gene3D" id="3.40.1390.20">
    <property type="entry name" value="HprK N-terminal domain-like"/>
    <property type="match status" value="1"/>
</dbReference>
<dbReference type="EMBL" id="CP006916">
    <property type="protein sequence ID" value="AHB99961.1"/>
    <property type="molecule type" value="Genomic_DNA"/>
</dbReference>
<dbReference type="Proteomes" id="UP000018735">
    <property type="component" value="Chromosome"/>
</dbReference>
<evidence type="ECO:0000256" key="2">
    <source>
        <dbReference type="ARBA" id="ARBA00006883"/>
    </source>
</evidence>
<dbReference type="Pfam" id="PF07475">
    <property type="entry name" value="Hpr_kinase_C"/>
    <property type="match status" value="1"/>
</dbReference>
<dbReference type="InterPro" id="IPR011104">
    <property type="entry name" value="Hpr_kin/Pase_C"/>
</dbReference>
<dbReference type="GO" id="GO:0000287">
    <property type="term" value="F:magnesium ion binding"/>
    <property type="evidence" value="ECO:0007669"/>
    <property type="project" value="UniProtKB-UniRule"/>
</dbReference>
<dbReference type="SUPFAM" id="SSF75138">
    <property type="entry name" value="HprK N-terminal domain-like"/>
    <property type="match status" value="1"/>
</dbReference>
<dbReference type="GO" id="GO:0000155">
    <property type="term" value="F:phosphorelay sensor kinase activity"/>
    <property type="evidence" value="ECO:0007669"/>
    <property type="project" value="InterPro"/>
</dbReference>
<dbReference type="eggNOG" id="COG1493">
    <property type="taxonomic scope" value="Bacteria"/>
</dbReference>
<dbReference type="AlphaFoldDB" id="A0A0F6CLI9"/>
<dbReference type="InterPro" id="IPR028979">
    <property type="entry name" value="Ser_kin/Pase_Hpr-like_N_sf"/>
</dbReference>
<feature type="active site" evidence="10">
    <location>
        <position position="139"/>
    </location>
</feature>
<comment type="function">
    <text evidence="10">Catalyzes the ATP- as well as the pyrophosphate-dependent phosphorylation of a specific serine residue in HPr, a phosphocarrier protein of the phosphoenolpyruvate-dependent sugar phosphotransferase system (PTS). HprK/P also catalyzes the pyrophosphate-producing, inorganic phosphate-dependent dephosphorylation (phosphorolysis) of seryl-phosphorylated HPr (P-Ser-HPr).</text>
</comment>
<evidence type="ECO:0000256" key="3">
    <source>
        <dbReference type="ARBA" id="ARBA00022527"/>
    </source>
</evidence>
<evidence type="ECO:0000256" key="8">
    <source>
        <dbReference type="ARBA" id="ARBA00023268"/>
    </source>
</evidence>
<feature type="domain" description="HPr(Ser) kinase/phosphorylase N-terminal" evidence="11">
    <location>
        <begin position="4"/>
        <end position="127"/>
    </location>
</feature>
<evidence type="ECO:0000256" key="7">
    <source>
        <dbReference type="ARBA" id="ARBA00022840"/>
    </source>
</evidence>
<accession>A0A0F6CLI9</accession>
<dbReference type="KEGG" id="mgz:GCW_04025"/>
<evidence type="ECO:0000259" key="11">
    <source>
        <dbReference type="Pfam" id="PF02603"/>
    </source>
</evidence>
<evidence type="ECO:0000256" key="5">
    <source>
        <dbReference type="ARBA" id="ARBA00022741"/>
    </source>
</evidence>
<keyword evidence="5 10" id="KW-0547">Nucleotide-binding</keyword>
<evidence type="ECO:0000256" key="1">
    <source>
        <dbReference type="ARBA" id="ARBA00001120"/>
    </source>
</evidence>
<dbReference type="SUPFAM" id="SSF53795">
    <property type="entry name" value="PEP carboxykinase-like"/>
    <property type="match status" value="1"/>
</dbReference>
<evidence type="ECO:0000256" key="9">
    <source>
        <dbReference type="ARBA" id="ARBA00047657"/>
    </source>
</evidence>
<feature type="active site" description="Proton acceptor; for phosphorylation activity. Proton donor; for dephosphorylation activity" evidence="10">
    <location>
        <position position="178"/>
    </location>
</feature>
<dbReference type="NCBIfam" id="TIGR00679">
    <property type="entry name" value="hpr-ser"/>
    <property type="match status" value="1"/>
</dbReference>
<feature type="domain" description="HPr kinase/phosphorylase C-terminal" evidence="12">
    <location>
        <begin position="130"/>
        <end position="301"/>
    </location>
</feature>
<evidence type="ECO:0000256" key="4">
    <source>
        <dbReference type="ARBA" id="ARBA00022679"/>
    </source>
</evidence>
<dbReference type="EC" id="2.7.11.-" evidence="10"/>
<sequence>MSFTVKDIYDKFEVILVILDGEENMDRVIEKPGLSRPTFELFGSFQSDPIKSAVVLGNREYSYLTSLSPEERKEKTKRLLELQPPVLILTKSFLDPVFLKECNKEYKVPILCTDMYSNELNISIGLYISKQLAKYTIHHGVLIEVYGEGVLIIGESGIGKSEVAMEMLRKNFLFVADDAISIARIGDRLIGRPTEINKHFIEVRGIGILNVTKMYGIEKIKSSAHISIVVELINIQNNQPYNFERTGQKTRYKVIENIKVPHYVLPISSGRRSSELIESAVIDLKLKRDWQYNSGDDFVERYYKYMTKEE</sequence>
<organism evidence="13 14">
    <name type="scientific">Mycoplasmoides gallisepticum S6</name>
    <dbReference type="NCBI Taxonomy" id="1006581"/>
    <lineage>
        <taxon>Bacteria</taxon>
        <taxon>Bacillati</taxon>
        <taxon>Mycoplasmatota</taxon>
        <taxon>Mycoplasmoidales</taxon>
        <taxon>Mycoplasmoidaceae</taxon>
        <taxon>Mycoplasmoides</taxon>
    </lineage>
</organism>
<keyword evidence="6 10" id="KW-0418">Kinase</keyword>
<feature type="active site" evidence="10">
    <location>
        <position position="160"/>
    </location>
</feature>
<dbReference type="EC" id="2.7.4.-" evidence="10"/>
<comment type="subunit">
    <text evidence="10">Homohexamer.</text>
</comment>
<dbReference type="Pfam" id="PF02603">
    <property type="entry name" value="Hpr_kinase_N"/>
    <property type="match status" value="1"/>
</dbReference>
<comment type="similarity">
    <text evidence="2 10">Belongs to the HPrK/P family.</text>
</comment>
<evidence type="ECO:0000313" key="13">
    <source>
        <dbReference type="EMBL" id="AHB99961.1"/>
    </source>
</evidence>
<comment type="cofactor">
    <cofactor evidence="10">
        <name>Mg(2+)</name>
        <dbReference type="ChEBI" id="CHEBI:18420"/>
    </cofactor>
</comment>
<proteinExistence type="inferred from homology"/>
<feature type="binding site" evidence="10">
    <location>
        <begin position="154"/>
        <end position="161"/>
    </location>
    <ligand>
        <name>ATP</name>
        <dbReference type="ChEBI" id="CHEBI:30616"/>
    </ligand>
</feature>
<gene>
    <name evidence="10 13" type="primary">hprK</name>
    <name evidence="13" type="ORF">GCW_04025</name>
</gene>
<evidence type="ECO:0000256" key="10">
    <source>
        <dbReference type="HAMAP-Rule" id="MF_01249"/>
    </source>
</evidence>
<dbReference type="RefSeq" id="WP_011883579.1">
    <property type="nucleotide sequence ID" value="NC_023030.2"/>
</dbReference>
<dbReference type="InterPro" id="IPR027417">
    <property type="entry name" value="P-loop_NTPase"/>
</dbReference>
<feature type="region of interest" description="Important for the catalytic mechanism of both phosphorylation and dephosphorylation" evidence="10">
    <location>
        <begin position="201"/>
        <end position="210"/>
    </location>
</feature>
<dbReference type="GO" id="GO:0006109">
    <property type="term" value="P:regulation of carbohydrate metabolic process"/>
    <property type="evidence" value="ECO:0007669"/>
    <property type="project" value="UniProtKB-UniRule"/>
</dbReference>
<feature type="region of interest" description="Important for the catalytic mechanism of dephosphorylation" evidence="10">
    <location>
        <begin position="266"/>
        <end position="271"/>
    </location>
</feature>
<keyword evidence="8 10" id="KW-0511">Multifunctional enzyme</keyword>
<dbReference type="InterPro" id="IPR011126">
    <property type="entry name" value="Hpr_kin/Pase_Hpr_N"/>
</dbReference>
<dbReference type="CDD" id="cd01918">
    <property type="entry name" value="HprK_C"/>
    <property type="match status" value="1"/>
</dbReference>
<feature type="active site" evidence="10">
    <location>
        <position position="245"/>
    </location>
</feature>
<dbReference type="GO" id="GO:0005524">
    <property type="term" value="F:ATP binding"/>
    <property type="evidence" value="ECO:0007669"/>
    <property type="project" value="UniProtKB-UniRule"/>
</dbReference>
<dbReference type="HOGENOM" id="CLU_052030_0_1_14"/>
<reference evidence="13 14" key="1">
    <citation type="journal article" date="2011" name="PLoS ONE">
        <title>Core proteome of the minimal cell: comparative proteomics of three mollicute species.</title>
        <authorList>
            <person name="Fisunov G.Y."/>
            <person name="Alexeev D.G."/>
            <person name="Bazaleev N.A."/>
            <person name="Ladygina V.G."/>
            <person name="Galyamina M.A."/>
            <person name="Kondratov I.G."/>
            <person name="Zhukova N.A."/>
            <person name="Serebryakova M.V."/>
            <person name="Demina I.A."/>
            <person name="Govorun V.M."/>
        </authorList>
    </citation>
    <scope>NUCLEOTIDE SEQUENCE [LARGE SCALE GENOMIC DNA]</scope>
    <source>
        <strain evidence="13 14">S6</strain>
    </source>
</reference>
<keyword evidence="10" id="KW-0479">Metal-binding</keyword>
<evidence type="ECO:0000259" key="12">
    <source>
        <dbReference type="Pfam" id="PF07475"/>
    </source>
</evidence>
<comment type="miscellaneous">
    <text evidence="10">Both phosphorylation and phosphorolysis are carried out by the same active site and suggest a common mechanism for both reactions.</text>
</comment>
<feature type="binding site" evidence="10">
    <location>
        <position position="161"/>
    </location>
    <ligand>
        <name>Mg(2+)</name>
        <dbReference type="ChEBI" id="CHEBI:18420"/>
    </ligand>
</feature>
<keyword evidence="4 10" id="KW-0808">Transferase</keyword>
<keyword evidence="7 10" id="KW-0067">ATP-binding</keyword>
<keyword evidence="10" id="KW-0460">Magnesium</keyword>
<dbReference type="InterPro" id="IPR003755">
    <property type="entry name" value="HPr(Ser)_kin/Pase"/>
</dbReference>